<feature type="coiled-coil region" evidence="1">
    <location>
        <begin position="405"/>
        <end position="435"/>
    </location>
</feature>
<gene>
    <name evidence="3" type="ordered locus">SGRA_2753</name>
</gene>
<organism evidence="3 4">
    <name type="scientific">Saprospira grandis (strain Lewin)</name>
    <dbReference type="NCBI Taxonomy" id="984262"/>
    <lineage>
        <taxon>Bacteria</taxon>
        <taxon>Pseudomonadati</taxon>
        <taxon>Bacteroidota</taxon>
        <taxon>Saprospiria</taxon>
        <taxon>Saprospirales</taxon>
        <taxon>Saprospiraceae</taxon>
        <taxon>Saprospira</taxon>
    </lineage>
</organism>
<evidence type="ECO:0000259" key="2">
    <source>
        <dbReference type="Pfam" id="PF12705"/>
    </source>
</evidence>
<dbReference type="RefSeq" id="WP_015693089.1">
    <property type="nucleotide sequence ID" value="NC_016940.1"/>
</dbReference>
<dbReference type="AlphaFoldDB" id="H6L9K5"/>
<dbReference type="HOGENOM" id="CLU_015152_0_0_10"/>
<protein>
    <recommendedName>
        <fullName evidence="2">PD-(D/E)XK endonuclease-like domain-containing protein</fullName>
    </recommendedName>
</protein>
<dbReference type="Pfam" id="PF12705">
    <property type="entry name" value="PDDEXK_1"/>
    <property type="match status" value="1"/>
</dbReference>
<dbReference type="eggNOG" id="COG2887">
    <property type="taxonomic scope" value="Bacteria"/>
</dbReference>
<evidence type="ECO:0000256" key="1">
    <source>
        <dbReference type="SAM" id="Coils"/>
    </source>
</evidence>
<dbReference type="EMBL" id="CP002831">
    <property type="protein sequence ID" value="AFC25481.1"/>
    <property type="molecule type" value="Genomic_DNA"/>
</dbReference>
<name>H6L9K5_SAPGL</name>
<accession>H6L9K5</accession>
<evidence type="ECO:0000313" key="3">
    <source>
        <dbReference type="EMBL" id="AFC25481.1"/>
    </source>
</evidence>
<dbReference type="STRING" id="984262.SGRA_2753"/>
<feature type="domain" description="PD-(D/E)XK endonuclease-like" evidence="2">
    <location>
        <begin position="660"/>
        <end position="913"/>
    </location>
</feature>
<keyword evidence="1" id="KW-0175">Coiled coil</keyword>
<dbReference type="Proteomes" id="UP000007519">
    <property type="component" value="Chromosome"/>
</dbReference>
<evidence type="ECO:0000313" key="4">
    <source>
        <dbReference type="Proteomes" id="UP000007519"/>
    </source>
</evidence>
<reference evidence="3 4" key="1">
    <citation type="journal article" date="2012" name="Stand. Genomic Sci.">
        <title>Complete genome sequencing and analysis of Saprospira grandis str. Lewin, a predatory marine bacterium.</title>
        <authorList>
            <person name="Saw J.H."/>
            <person name="Yuryev A."/>
            <person name="Kanbe M."/>
            <person name="Hou S."/>
            <person name="Young A.G."/>
            <person name="Aizawa S."/>
            <person name="Alam M."/>
        </authorList>
    </citation>
    <scope>NUCLEOTIDE SEQUENCE [LARGE SCALE GENOMIC DNA]</scope>
    <source>
        <strain evidence="3 4">Lewin</strain>
    </source>
</reference>
<proteinExistence type="predicted"/>
<sequence length="954" mass="110685">MIVRFGLSLQEQIFPLWEEGIDYSCGPQQLIEFLEEQLGIGYPDNKAFLRVEQYRQLLALYLEKNKEAFFAASFSADPLATAQALLDRRDELYLSSWDFAIRTQMPSRLRTLAELERLLQRQEEIQLAPAFAERFRQVFSYIEKGRKQPISKLLLQEAETLWPPYWQRFFELMKQEGVLIENLAEPQPLANKQLGQLQARLLGQEIPKANTEKADGSILVLKAESEAYAAAYLAKLFAQMPDLKPLCLLSNKNRALDNALVQEGLPSFGVESASLARPSLQILKLISSFLWQPLNPYRLLEFLSLPNIPLHKGLAVKLAESISEKPGLFSALWFRKKEEFVQDMKAQIERAGPRIAKKLEAELAQAEKDYSFWFERRRYDSRQLLPVRELVEIFDYLRLWALKLVDEQKKQVDKIDKKLNKSDLEEAKEQQLERQREEILAAQKPILRLYEQAGRLLLLLQSLAKKEQGVGYLQLERLVKQVNQAVAIPFRPSELGHAPFVYEPAAIVGNSPQLLWWNFVDPQRNIGFERWYKQERAYLEKRAIELETLSQINLRNIWQRIRPILHCREQLILVLPAKVEGREQHPHPLWGDMQALFGDLLDSFSIQLEEAKSSTYFQQYFELAQEEKLRPSPLKSPSPYIRLGQQEGGAGLLSERKNESFSSLDKLFYYPYQWVFRYLIGLNKSSILQVSSENRLKGNLSHVLFERLFDLMVEEPKTWSKTELEAWIDKTLPTIIEREGAVLLMYGKEADRISFINKMKFSAWTLISAIQRNGWSVKASEMAVEGELCGQKIKGIADLVLYRERNGQAETAVLDLKWKGKSFYRQSLQNNDDLQLVVYSKFLSEQEGQWAHSGYYIISEGIILSRNNQAFAEAEAVSPEIDAIQQQSKTWQEMENTYLWRMQQLQEGQIELRNEHTQSALEEILQSQGLLDLLEMRQESAKYDIYRVLVQPMA</sequence>
<dbReference type="OrthoDB" id="1488830at2"/>
<keyword evidence="4" id="KW-1185">Reference proteome</keyword>
<dbReference type="KEGG" id="sgn:SGRA_2753"/>
<dbReference type="InterPro" id="IPR038726">
    <property type="entry name" value="PDDEXK_AddAB-type"/>
</dbReference>